<dbReference type="AlphaFoldDB" id="A0A7G9R7X8"/>
<proteinExistence type="predicted"/>
<name>A0A7G9R7X8_9ACTN</name>
<keyword evidence="4" id="KW-1185">Reference proteome</keyword>
<evidence type="ECO:0000313" key="3">
    <source>
        <dbReference type="EMBL" id="QNN51703.1"/>
    </source>
</evidence>
<keyword evidence="2" id="KW-0732">Signal</keyword>
<feature type="signal peptide" evidence="2">
    <location>
        <begin position="1"/>
        <end position="32"/>
    </location>
</feature>
<dbReference type="KEGG" id="nmes:H9L09_14185"/>
<dbReference type="InterPro" id="IPR008964">
    <property type="entry name" value="Invasin/intimin_cell_adhesion"/>
</dbReference>
<reference evidence="3 4" key="1">
    <citation type="submission" date="2020-08" db="EMBL/GenBank/DDBJ databases">
        <title>Genome sequence of Nocardioides mesophilus KACC 16243T.</title>
        <authorList>
            <person name="Hyun D.-W."/>
            <person name="Bae J.-W."/>
        </authorList>
    </citation>
    <scope>NUCLEOTIDE SEQUENCE [LARGE SCALE GENOMIC DNA]</scope>
    <source>
        <strain evidence="3 4">KACC 16243</strain>
    </source>
</reference>
<gene>
    <name evidence="3" type="ORF">H9L09_14185</name>
</gene>
<dbReference type="RefSeq" id="WP_187577539.1">
    <property type="nucleotide sequence ID" value="NZ_CP060713.1"/>
</dbReference>
<dbReference type="Proteomes" id="UP000515947">
    <property type="component" value="Chromosome"/>
</dbReference>
<dbReference type="EMBL" id="CP060713">
    <property type="protein sequence ID" value="QNN51703.1"/>
    <property type="molecule type" value="Genomic_DNA"/>
</dbReference>
<sequence length="1095" mass="113929">MTSSGMKRGLAATAVSALAMTGLPFIAGTANATPLEDQSPANTVALVTGDGGSVSIRNDGVNNTVHLVSTAGAGIDQVRYSVTHGDTTTVLGTVNRVDGVFTHEWTPDVSLLGTDVTITAEGLSGAGADVASDANDVTVSADASSVDISNASGSTVRVFNATYTNHSGLFGVISGTTSELTEDVMLAGGGVERAADVYGTPAAGIRTFKGAADFGAYPFDDATTPVDQALVQAMVDSDDAESVKLVEQSIKSVTAAVANANPAASNPNTKATVTVKDATGAPIYGAEVVQGTVIKYTDVNGQAVFDVMGDADGNTFDFVVNTTDEDGYQDAIDYKRSVTVTTYDDTASGITANASKLGAVLDFDEYNEAPVSITVLDQKNQPKAGKVVRYTWTVDPFGAAPSEAAGSGDAPETGTDGKADIPAPSVLKPGVYTLNGYVESDGNPGQSAGDMQMAPITVTMGNASLVFADGSNAQKLAGSANQTFDAVLQLEDGSVLPGREVTLNYDATGAYEYYDGADAADSFVSAVQPTGTTRISNTSAKDTTNAAGAVSINLTDPSETPQPAEYDGRLSGMTTGANEAGATSDTTDVDWLRSLAADETYFDGFDRLIDGDATPGRPASNSFWVSNADGDYLSGQTFTVSTDHGEFTPFAASEDELVADPAAKKGAEYGEWKMLGKSIQVTTDDDGRGQFTGAIEKDTGFDDDGQVTSTYTVQGGGADNTDTLEWESGQPLNPGSVTVALSDASDQTVSVLPKAPTTEDVFLDVVATDQFTNRVSQWVHISDDSAVADLYGPTSWDCNPKQYGESCYNYGWLDNGDEVLSQFTEDEPALRASSDDATSQTVSATWNATTATWDGVAGQPLAPVGGDKTLKDSSETISWYNVDFGASTYTVDATDGVDRKVGDTSHIRYHAEDQNGEPIQGLNVQFFRSGPDDLQDGEGNSRDMTGGNGDATYVFQGAKAGKAVIDTVVRLDADGEDYSLDGRELTGASRRVTVNFNLSDPRQAIVAGLKLGNNRHGDDKVKVDAPSIAEGATVSLYKIRKDGSKVLVARKSANRYGNAKFVVADANGSKVTKYKAKVGATSLSFSDWTPKGSIS</sequence>
<evidence type="ECO:0000256" key="2">
    <source>
        <dbReference type="SAM" id="SignalP"/>
    </source>
</evidence>
<evidence type="ECO:0000313" key="4">
    <source>
        <dbReference type="Proteomes" id="UP000515947"/>
    </source>
</evidence>
<dbReference type="SUPFAM" id="SSF49373">
    <property type="entry name" value="Invasin/intimin cell-adhesion fragments"/>
    <property type="match status" value="1"/>
</dbReference>
<protein>
    <submittedName>
        <fullName evidence="3">Uncharacterized protein</fullName>
    </submittedName>
</protein>
<evidence type="ECO:0000256" key="1">
    <source>
        <dbReference type="SAM" id="MobiDB-lite"/>
    </source>
</evidence>
<accession>A0A7G9R7X8</accession>
<feature type="region of interest" description="Disordered" evidence="1">
    <location>
        <begin position="400"/>
        <end position="422"/>
    </location>
</feature>
<feature type="chain" id="PRO_5028858528" evidence="2">
    <location>
        <begin position="33"/>
        <end position="1095"/>
    </location>
</feature>
<organism evidence="3 4">
    <name type="scientific">Nocardioides mesophilus</name>
    <dbReference type="NCBI Taxonomy" id="433659"/>
    <lineage>
        <taxon>Bacteria</taxon>
        <taxon>Bacillati</taxon>
        <taxon>Actinomycetota</taxon>
        <taxon>Actinomycetes</taxon>
        <taxon>Propionibacteriales</taxon>
        <taxon>Nocardioidaceae</taxon>
        <taxon>Nocardioides</taxon>
    </lineage>
</organism>